<evidence type="ECO:0000313" key="1">
    <source>
        <dbReference type="EMBL" id="SSW73259.1"/>
    </source>
</evidence>
<organism evidence="1 2">
    <name type="scientific">Achromobacter veterisilvae</name>
    <dbReference type="NCBI Taxonomy" id="2069367"/>
    <lineage>
        <taxon>Bacteria</taxon>
        <taxon>Pseudomonadati</taxon>
        <taxon>Pseudomonadota</taxon>
        <taxon>Betaproteobacteria</taxon>
        <taxon>Burkholderiales</taxon>
        <taxon>Alcaligenaceae</taxon>
        <taxon>Achromobacter</taxon>
    </lineage>
</organism>
<sequence>MATAGSITIDLLMRTGSFETDAKRAEKRMKEMDATIKKWGVGIGAAVGASTAAFTAMVVKAAETGAELQRMAALSASSTTAFQEWAYGAKSVGIEQDKLADILKDTQDKLGEFLQTGGGPLKDFFENIAPKVGATAEEFRKLSGPQALELYFQSLEKAKLNQAEMTFYMEALASDSSKLAPLLRNNGTGLKAMADQAHSLGIILKEDAVANAAAFNKTLESMGQVAKGAFFELSSGAISALNSYTDHVLKAKTATDSWLSAMKAAAYYEVFGDKDPTKELANAIKMATEAEQTLVNFRSGMGSILSDSQREVAEAPIKDQIKAANEYLALIQRMSAHSAATPMLPAIEVAAGNGKGKPKDTKTRTDEGQKLIDQMNERIALFGKETEYEKLLAQISMGSMQFRTQAQQEEALGSAQTLDFLEKEAAAYKENQEHLEALAKVSQDTSEQMSEFAVQAARNIQTSLGDGLYDLLTGNFDNIGARFGEMVLRMASDAAAANLAGALFGDYGKTGQIGGLLGGLAASVLGSTISASCSYVSAGPAMGSWEGLSHFAAGGYTGAGGKYDPAGIVHAGEYVIPADATKRLGVGFLDRLKGYADGGYVGASGMPASAGGSTRVEIINNGTPQQVTGVRQSMDLRGEIISIFVDDMRKNGRSARAVQGVVGR</sequence>
<evidence type="ECO:0000313" key="2">
    <source>
        <dbReference type="Proteomes" id="UP000289465"/>
    </source>
</evidence>
<name>A0A446CZH8_9BURK</name>
<protein>
    <recommendedName>
        <fullName evidence="3">Bacteriophage tail tape measure C-terminal domain-containing protein</fullName>
    </recommendedName>
</protein>
<dbReference type="EMBL" id="UFQC01000048">
    <property type="protein sequence ID" value="SSW73259.1"/>
    <property type="molecule type" value="Genomic_DNA"/>
</dbReference>
<dbReference type="OrthoDB" id="363355at2"/>
<accession>A0A446CZH8</accession>
<reference evidence="1 2" key="1">
    <citation type="submission" date="2018-07" db="EMBL/GenBank/DDBJ databases">
        <authorList>
            <person name="Peeters C."/>
        </authorList>
    </citation>
    <scope>NUCLEOTIDE SEQUENCE [LARGE SCALE GENOMIC DNA]</scope>
    <source>
        <strain evidence="1 2">LMG 30378</strain>
    </source>
</reference>
<gene>
    <name evidence="1" type="ORF">AVE30378_05621</name>
</gene>
<evidence type="ECO:0008006" key="3">
    <source>
        <dbReference type="Google" id="ProtNLM"/>
    </source>
</evidence>
<dbReference type="Proteomes" id="UP000289465">
    <property type="component" value="Unassembled WGS sequence"/>
</dbReference>
<proteinExistence type="predicted"/>
<dbReference type="AlphaFoldDB" id="A0A446CZH8"/>